<feature type="compositionally biased region" description="Basic residues" evidence="1">
    <location>
        <begin position="33"/>
        <end position="54"/>
    </location>
</feature>
<sequence length="332" mass="36312">MGTGRDSGHVGKARSAGPAPKGTKAAEASQHYRLPRGRARRPALTARRRRKRRCPVALRAEAADAGARLGVARGEGANRRRAVALRADWPKRGRVWILPFVAKLHNGKSIGAGRAAAAPRDPPGNPRPGPADPAANRPPRGRNCGAARRGLRVAAGSSPPPPALPREPPVVRPLDPRARGCRWEAPGRGRGSGLAAPPVFLAWRLWRQVPAPHGKGSRIWKNRLWGQRWRGGQSWDCWENVLGMCWERVLLLHPLGRSGKHTNMVRQDHHVSPGCCLPPISSCLHFPGSWLTVILDRGCVEIYTRIDFGRVLLDRELCHHSAPASRGGWLDE</sequence>
<dbReference type="GeneID" id="120325050"/>
<feature type="compositionally biased region" description="Low complexity" evidence="1">
    <location>
        <begin position="132"/>
        <end position="156"/>
    </location>
</feature>
<feature type="compositionally biased region" description="Pro residues" evidence="1">
    <location>
        <begin position="158"/>
        <end position="171"/>
    </location>
</feature>
<gene>
    <name evidence="3" type="primary">LOC120325050</name>
</gene>
<dbReference type="InParanoid" id="A0A7R5L638"/>
<evidence type="ECO:0000313" key="3">
    <source>
        <dbReference type="RefSeq" id="XP_039246227.1"/>
    </source>
</evidence>
<feature type="region of interest" description="Disordered" evidence="1">
    <location>
        <begin position="111"/>
        <end position="172"/>
    </location>
</feature>
<feature type="compositionally biased region" description="Pro residues" evidence="1">
    <location>
        <begin position="120"/>
        <end position="131"/>
    </location>
</feature>
<dbReference type="RefSeq" id="XP_039246227.1">
    <property type="nucleotide sequence ID" value="XM_039390293.1"/>
</dbReference>
<dbReference type="AlphaFoldDB" id="A0A7R5L638"/>
<dbReference type="Proteomes" id="UP000504627">
    <property type="component" value="Unplaced"/>
</dbReference>
<reference evidence="3" key="1">
    <citation type="submission" date="2025-08" db="UniProtKB">
        <authorList>
            <consortium name="RefSeq"/>
        </authorList>
    </citation>
    <scope>IDENTIFICATION</scope>
    <source>
        <tissue evidence="3">Muscle</tissue>
    </source>
</reference>
<feature type="region of interest" description="Disordered" evidence="1">
    <location>
        <begin position="1"/>
        <end position="54"/>
    </location>
</feature>
<proteinExistence type="predicted"/>
<name>A0A7R5L638_9PASS</name>
<evidence type="ECO:0000313" key="2">
    <source>
        <dbReference type="Proteomes" id="UP000504627"/>
    </source>
</evidence>
<evidence type="ECO:0000256" key="1">
    <source>
        <dbReference type="SAM" id="MobiDB-lite"/>
    </source>
</evidence>
<protein>
    <submittedName>
        <fullName evidence="3">Uncharacterized protein LOC120325050</fullName>
    </submittedName>
</protein>
<accession>A0A7R5L638</accession>
<organism evidence="2 3">
    <name type="scientific">Pipra filicauda</name>
    <name type="common">Wire-tailed manakin</name>
    <dbReference type="NCBI Taxonomy" id="649802"/>
    <lineage>
        <taxon>Eukaryota</taxon>
        <taxon>Metazoa</taxon>
        <taxon>Chordata</taxon>
        <taxon>Craniata</taxon>
        <taxon>Vertebrata</taxon>
        <taxon>Euteleostomi</taxon>
        <taxon>Archelosauria</taxon>
        <taxon>Archosauria</taxon>
        <taxon>Dinosauria</taxon>
        <taxon>Saurischia</taxon>
        <taxon>Theropoda</taxon>
        <taxon>Coelurosauria</taxon>
        <taxon>Aves</taxon>
        <taxon>Neognathae</taxon>
        <taxon>Neoaves</taxon>
        <taxon>Telluraves</taxon>
        <taxon>Australaves</taxon>
        <taxon>Passeriformes</taxon>
        <taxon>Pipridae</taxon>
        <taxon>Pipra</taxon>
    </lineage>
</organism>
<keyword evidence="2" id="KW-1185">Reference proteome</keyword>